<dbReference type="Proteomes" id="UP000321301">
    <property type="component" value="Unassembled WGS sequence"/>
</dbReference>
<dbReference type="GO" id="GO:0008168">
    <property type="term" value="F:methyltransferase activity"/>
    <property type="evidence" value="ECO:0007669"/>
    <property type="project" value="UniProtKB-KW"/>
</dbReference>
<dbReference type="Pfam" id="PF13578">
    <property type="entry name" value="Methyltransf_24"/>
    <property type="match status" value="1"/>
</dbReference>
<dbReference type="SUPFAM" id="SSF53335">
    <property type="entry name" value="S-adenosyl-L-methionine-dependent methyltransferases"/>
    <property type="match status" value="1"/>
</dbReference>
<dbReference type="Gene3D" id="3.40.50.150">
    <property type="entry name" value="Vaccinia Virus protein VP39"/>
    <property type="match status" value="1"/>
</dbReference>
<comment type="caution">
    <text evidence="1">The sequence shown here is derived from an EMBL/GenBank/DDBJ whole genome shotgun (WGS) entry which is preliminary data.</text>
</comment>
<proteinExistence type="predicted"/>
<dbReference type="RefSeq" id="WP_146948085.1">
    <property type="nucleotide sequence ID" value="NZ_BJYV01000015.1"/>
</dbReference>
<dbReference type="AlphaFoldDB" id="A0A512CE49"/>
<dbReference type="InterPro" id="IPR029063">
    <property type="entry name" value="SAM-dependent_MTases_sf"/>
</dbReference>
<gene>
    <name evidence="1" type="ORF">CQA01_30000</name>
</gene>
<keyword evidence="1" id="KW-0489">Methyltransferase</keyword>
<accession>A0A512CE49</accession>
<organism evidence="1 2">
    <name type="scientific">Cyclobacterium qasimii</name>
    <dbReference type="NCBI Taxonomy" id="1350429"/>
    <lineage>
        <taxon>Bacteria</taxon>
        <taxon>Pseudomonadati</taxon>
        <taxon>Bacteroidota</taxon>
        <taxon>Cytophagia</taxon>
        <taxon>Cytophagales</taxon>
        <taxon>Cyclobacteriaceae</taxon>
        <taxon>Cyclobacterium</taxon>
    </lineage>
</organism>
<evidence type="ECO:0000313" key="2">
    <source>
        <dbReference type="Proteomes" id="UP000321301"/>
    </source>
</evidence>
<sequence>MLFHSWEYFLYFLLKEDQHSIHSPFFFKLYQNLKVFLRDNRKGNRVIEEQRNTFLASQERIKRIDFGAGSRWDNGQMQQVGSIAKRATTPVKFSLLYQFLCRSTPAQTVLDLGTSLGINTAYLASVTSGQLYSFEGDPALGLLARNHLNRFNNVKIITGNLDETLGGMLADIERVDFVLLDANHRYQPTMDYFKKIGPKLHNNSIMVIADIHWSKEMRGAWDEIKVLPSVSSSIDFFECGVLFFNAQGVKNDYILAI</sequence>
<dbReference type="EMBL" id="BJYV01000015">
    <property type="protein sequence ID" value="GEO22466.1"/>
    <property type="molecule type" value="Genomic_DNA"/>
</dbReference>
<protein>
    <submittedName>
        <fullName evidence="1">O-methyltransferase</fullName>
    </submittedName>
</protein>
<evidence type="ECO:0000313" key="1">
    <source>
        <dbReference type="EMBL" id="GEO22466.1"/>
    </source>
</evidence>
<name>A0A512CE49_9BACT</name>
<dbReference type="GO" id="GO:0032259">
    <property type="term" value="P:methylation"/>
    <property type="evidence" value="ECO:0007669"/>
    <property type="project" value="UniProtKB-KW"/>
</dbReference>
<keyword evidence="1" id="KW-0808">Transferase</keyword>
<dbReference type="CDD" id="cd02440">
    <property type="entry name" value="AdoMet_MTases"/>
    <property type="match status" value="1"/>
</dbReference>
<keyword evidence="2" id="KW-1185">Reference proteome</keyword>
<reference evidence="1 2" key="1">
    <citation type="submission" date="2019-07" db="EMBL/GenBank/DDBJ databases">
        <title>Whole genome shotgun sequence of Cyclobacterium qasimii NBRC 106168.</title>
        <authorList>
            <person name="Hosoyama A."/>
            <person name="Uohara A."/>
            <person name="Ohji S."/>
            <person name="Ichikawa N."/>
        </authorList>
    </citation>
    <scope>NUCLEOTIDE SEQUENCE [LARGE SCALE GENOMIC DNA]</scope>
    <source>
        <strain evidence="1 2">NBRC 106168</strain>
    </source>
</reference>